<protein>
    <submittedName>
        <fullName evidence="2">Uncharacterized protein</fullName>
    </submittedName>
</protein>
<accession>A0A8R1IAQ9</accession>
<feature type="compositionally biased region" description="Polar residues" evidence="1">
    <location>
        <begin position="55"/>
        <end position="76"/>
    </location>
</feature>
<evidence type="ECO:0000256" key="1">
    <source>
        <dbReference type="SAM" id="MobiDB-lite"/>
    </source>
</evidence>
<dbReference type="Proteomes" id="UP000005237">
    <property type="component" value="Unassembled WGS sequence"/>
</dbReference>
<proteinExistence type="predicted"/>
<dbReference type="EnsemblMetazoa" id="CJA19926.1">
    <property type="protein sequence ID" value="CJA19926.1"/>
    <property type="gene ID" value="WBGene00175497"/>
</dbReference>
<evidence type="ECO:0000313" key="2">
    <source>
        <dbReference type="EnsemblMetazoa" id="CJA19926.1"/>
    </source>
</evidence>
<name>A0A8R1IAQ9_CAEJA</name>
<feature type="compositionally biased region" description="Basic residues" evidence="1">
    <location>
        <begin position="1"/>
        <end position="14"/>
    </location>
</feature>
<sequence length="155" mass="17593">MFTTKNHKSHKPLLRKSSQLIQKVSEKVQQHRFQAKQVTSEKPVQWQEVKKRSRNSPTQLPSATLNSHQFASSPRQTPKKQQHPKRQEEPGVPPARRAESSAPPARQAESPVPPARRAESPVTPARRAESPVTPARRAESPEPCQPVNNHQLTYW</sequence>
<feature type="compositionally biased region" description="Low complexity" evidence="1">
    <location>
        <begin position="100"/>
        <end position="110"/>
    </location>
</feature>
<feature type="region of interest" description="Disordered" evidence="1">
    <location>
        <begin position="1"/>
        <end position="155"/>
    </location>
</feature>
<reference evidence="3" key="1">
    <citation type="submission" date="2010-08" db="EMBL/GenBank/DDBJ databases">
        <authorList>
            <consortium name="Caenorhabditis japonica Sequencing Consortium"/>
            <person name="Wilson R.K."/>
        </authorList>
    </citation>
    <scope>NUCLEOTIDE SEQUENCE [LARGE SCALE GENOMIC DNA]</scope>
    <source>
        <strain evidence="3">DF5081</strain>
    </source>
</reference>
<dbReference type="AlphaFoldDB" id="A0A8R1IAQ9"/>
<reference evidence="2" key="2">
    <citation type="submission" date="2022-06" db="UniProtKB">
        <authorList>
            <consortium name="EnsemblMetazoa"/>
        </authorList>
    </citation>
    <scope>IDENTIFICATION</scope>
    <source>
        <strain evidence="2">DF5081</strain>
    </source>
</reference>
<feature type="compositionally biased region" description="Polar residues" evidence="1">
    <location>
        <begin position="146"/>
        <end position="155"/>
    </location>
</feature>
<evidence type="ECO:0000313" key="3">
    <source>
        <dbReference type="Proteomes" id="UP000005237"/>
    </source>
</evidence>
<keyword evidence="3" id="KW-1185">Reference proteome</keyword>
<organism evidence="2 3">
    <name type="scientific">Caenorhabditis japonica</name>
    <dbReference type="NCBI Taxonomy" id="281687"/>
    <lineage>
        <taxon>Eukaryota</taxon>
        <taxon>Metazoa</taxon>
        <taxon>Ecdysozoa</taxon>
        <taxon>Nematoda</taxon>
        <taxon>Chromadorea</taxon>
        <taxon>Rhabditida</taxon>
        <taxon>Rhabditina</taxon>
        <taxon>Rhabditomorpha</taxon>
        <taxon>Rhabditoidea</taxon>
        <taxon>Rhabditidae</taxon>
        <taxon>Peloderinae</taxon>
        <taxon>Caenorhabditis</taxon>
    </lineage>
</organism>